<evidence type="ECO:0000256" key="8">
    <source>
        <dbReference type="ARBA" id="ARBA00022741"/>
    </source>
</evidence>
<dbReference type="GO" id="GO:0005524">
    <property type="term" value="F:ATP binding"/>
    <property type="evidence" value="ECO:0007669"/>
    <property type="project" value="UniProtKB-KW"/>
</dbReference>
<dbReference type="UniPathway" id="UPA00138"/>
<keyword evidence="8" id="KW-0547">Nucleotide-binding</keyword>
<comment type="cofactor">
    <cofactor evidence="1">
        <name>Mg(2+)</name>
        <dbReference type="ChEBI" id="CHEBI:18420"/>
    </cofactor>
</comment>
<evidence type="ECO:0000256" key="4">
    <source>
        <dbReference type="ARBA" id="ARBA00007837"/>
    </source>
</evidence>
<comment type="catalytic activity">
    <reaction evidence="13">
        <text>pyruvate + ATP + H2O = phosphoenolpyruvate + AMP + phosphate + 2 H(+)</text>
        <dbReference type="Rhea" id="RHEA:11364"/>
        <dbReference type="ChEBI" id="CHEBI:15361"/>
        <dbReference type="ChEBI" id="CHEBI:15377"/>
        <dbReference type="ChEBI" id="CHEBI:15378"/>
        <dbReference type="ChEBI" id="CHEBI:30616"/>
        <dbReference type="ChEBI" id="CHEBI:43474"/>
        <dbReference type="ChEBI" id="CHEBI:58702"/>
        <dbReference type="ChEBI" id="CHEBI:456215"/>
        <dbReference type="EC" id="2.7.9.2"/>
    </reaction>
</comment>
<keyword evidence="15" id="KW-0670">Pyruvate</keyword>
<sequence length="339" mass="37359">MVNNSYVIDLKEKGLNIEKIGGKALNLAKMSSAGFNVPPAVIVSVHAYDFFIKNELEGKISKILDSIDFNNEDSISHGCSSIRSIIKSEEVPENLFLEINHKISNLPDGYYAVRSSAVAEDLADTSFAGQLDSFLYIKKEDILKNIINCWASYWNDRAVKYRHDASIEHLDTEMASAGIAVLVQKMVSADISGVTFTANPVNGSNNIVIESTWGLGEAIASGIVTPDIFVLSRDGNIIEKNIKTKKQGYFLKNGANTLINIDEEDREKASLNEEILKKVLETGIELENFFGVAQDIEWAIECGNNGLSNDGTLNKDEKKHSTYLYPPVSSSNHSQRCIS</sequence>
<dbReference type="PATRIC" id="fig|129848.4.peg.342"/>
<dbReference type="GO" id="GO:0006094">
    <property type="term" value="P:gluconeogenesis"/>
    <property type="evidence" value="ECO:0007669"/>
    <property type="project" value="UniProtKB-UniPathway"/>
</dbReference>
<dbReference type="AlphaFoldDB" id="A0A1D3L0B2"/>
<dbReference type="Pfam" id="PF01326">
    <property type="entry name" value="PPDK_N"/>
    <property type="match status" value="1"/>
</dbReference>
<dbReference type="KEGG" id="mcub:MCBB_0338"/>
<gene>
    <name evidence="15" type="primary">ppsA1</name>
    <name evidence="15" type="ORF">MCBB_0338</name>
</gene>
<dbReference type="EC" id="2.7.9.2" evidence="5"/>
<evidence type="ECO:0000256" key="11">
    <source>
        <dbReference type="ARBA" id="ARBA00022842"/>
    </source>
</evidence>
<evidence type="ECO:0000256" key="5">
    <source>
        <dbReference type="ARBA" id="ARBA00011996"/>
    </source>
</evidence>
<dbReference type="Gene3D" id="3.30.470.20">
    <property type="entry name" value="ATP-grasp fold, B domain"/>
    <property type="match status" value="1"/>
</dbReference>
<comment type="pathway">
    <text evidence="3">Carbohydrate biosynthesis; gluconeogenesis.</text>
</comment>
<dbReference type="PANTHER" id="PTHR43030:SF1">
    <property type="entry name" value="PHOSPHOENOLPYRUVATE SYNTHASE"/>
    <property type="match status" value="1"/>
</dbReference>
<keyword evidence="7" id="KW-0479">Metal-binding</keyword>
<comment type="similarity">
    <text evidence="4">Belongs to the PEP-utilizing enzyme family.</text>
</comment>
<organism evidence="15 16">
    <name type="scientific">Methanobacterium congolense</name>
    <dbReference type="NCBI Taxonomy" id="118062"/>
    <lineage>
        <taxon>Archaea</taxon>
        <taxon>Methanobacteriati</taxon>
        <taxon>Methanobacteriota</taxon>
        <taxon>Methanomada group</taxon>
        <taxon>Methanobacteria</taxon>
        <taxon>Methanobacteriales</taxon>
        <taxon>Methanobacteriaceae</taxon>
        <taxon>Methanobacterium</taxon>
    </lineage>
</organism>
<evidence type="ECO:0000256" key="9">
    <source>
        <dbReference type="ARBA" id="ARBA00022777"/>
    </source>
</evidence>
<dbReference type="InterPro" id="IPR002192">
    <property type="entry name" value="PPDK_AMP/ATP-bd"/>
</dbReference>
<evidence type="ECO:0000256" key="12">
    <source>
        <dbReference type="ARBA" id="ARBA00033470"/>
    </source>
</evidence>
<dbReference type="SUPFAM" id="SSF56059">
    <property type="entry name" value="Glutathione synthetase ATP-binding domain-like"/>
    <property type="match status" value="1"/>
</dbReference>
<evidence type="ECO:0000256" key="1">
    <source>
        <dbReference type="ARBA" id="ARBA00001946"/>
    </source>
</evidence>
<reference evidence="15 16" key="1">
    <citation type="submission" date="2016-08" db="EMBL/GenBank/DDBJ databases">
        <authorList>
            <person name="Seilhamer J.J."/>
        </authorList>
    </citation>
    <scope>NUCLEOTIDE SEQUENCE [LARGE SCALE GENOMIC DNA]</scope>
    <source>
        <strain evidence="15">Buetzberg</strain>
    </source>
</reference>
<protein>
    <recommendedName>
        <fullName evidence="5">pyruvate, water dikinase</fullName>
        <ecNumber evidence="5">2.7.9.2</ecNumber>
    </recommendedName>
    <alternativeName>
        <fullName evidence="12">Pyruvate, water dikinase</fullName>
    </alternativeName>
</protein>
<keyword evidence="6 15" id="KW-0808">Transferase</keyword>
<dbReference type="GO" id="GO:0046872">
    <property type="term" value="F:metal ion binding"/>
    <property type="evidence" value="ECO:0007669"/>
    <property type="project" value="UniProtKB-KW"/>
</dbReference>
<dbReference type="EMBL" id="LT607756">
    <property type="protein sequence ID" value="SCG84919.1"/>
    <property type="molecule type" value="Genomic_DNA"/>
</dbReference>
<dbReference type="STRING" id="118062.MCBB_0338"/>
<evidence type="ECO:0000259" key="14">
    <source>
        <dbReference type="Pfam" id="PF01326"/>
    </source>
</evidence>
<feature type="domain" description="Pyruvate phosphate dikinase AMP/ATP-binding" evidence="14">
    <location>
        <begin position="18"/>
        <end position="304"/>
    </location>
</feature>
<evidence type="ECO:0000256" key="3">
    <source>
        <dbReference type="ARBA" id="ARBA00004742"/>
    </source>
</evidence>
<dbReference type="Proteomes" id="UP000094707">
    <property type="component" value="Chromosome I"/>
</dbReference>
<evidence type="ECO:0000256" key="6">
    <source>
        <dbReference type="ARBA" id="ARBA00022679"/>
    </source>
</evidence>
<evidence type="ECO:0000256" key="13">
    <source>
        <dbReference type="ARBA" id="ARBA00047700"/>
    </source>
</evidence>
<evidence type="ECO:0000256" key="10">
    <source>
        <dbReference type="ARBA" id="ARBA00022840"/>
    </source>
</evidence>
<evidence type="ECO:0000256" key="7">
    <source>
        <dbReference type="ARBA" id="ARBA00022723"/>
    </source>
</evidence>
<dbReference type="InterPro" id="IPR013815">
    <property type="entry name" value="ATP_grasp_subdomain_1"/>
</dbReference>
<keyword evidence="9" id="KW-0418">Kinase</keyword>
<dbReference type="InterPro" id="IPR006319">
    <property type="entry name" value="PEP_synth"/>
</dbReference>
<dbReference type="GO" id="GO:0008986">
    <property type="term" value="F:pyruvate, water dikinase activity"/>
    <property type="evidence" value="ECO:0007669"/>
    <property type="project" value="UniProtKB-EC"/>
</dbReference>
<keyword evidence="10" id="KW-0067">ATP-binding</keyword>
<evidence type="ECO:0000256" key="2">
    <source>
        <dbReference type="ARBA" id="ARBA00002988"/>
    </source>
</evidence>
<evidence type="ECO:0000313" key="15">
    <source>
        <dbReference type="EMBL" id="SCG84919.1"/>
    </source>
</evidence>
<dbReference type="PANTHER" id="PTHR43030">
    <property type="entry name" value="PHOSPHOENOLPYRUVATE SYNTHASE"/>
    <property type="match status" value="1"/>
</dbReference>
<keyword evidence="16" id="KW-1185">Reference proteome</keyword>
<comment type="function">
    <text evidence="2">Catalyzes the phosphorylation of pyruvate to phosphoenolpyruvate.</text>
</comment>
<name>A0A1D3L0B2_9EURY</name>
<accession>A0A1D3L0B2</accession>
<evidence type="ECO:0000313" key="16">
    <source>
        <dbReference type="Proteomes" id="UP000094707"/>
    </source>
</evidence>
<dbReference type="Gene3D" id="3.30.1490.20">
    <property type="entry name" value="ATP-grasp fold, A domain"/>
    <property type="match status" value="1"/>
</dbReference>
<keyword evidence="11" id="KW-0460">Magnesium</keyword>
<proteinExistence type="inferred from homology"/>